<dbReference type="HOGENOM" id="CLU_1213664_0_0_6"/>
<dbReference type="eggNOG" id="ENOG502ZCSE">
    <property type="taxonomic scope" value="Bacteria"/>
</dbReference>
<accession>N6WZ49</accession>
<feature type="transmembrane region" description="Helical" evidence="1">
    <location>
        <begin position="191"/>
        <end position="212"/>
    </location>
</feature>
<evidence type="ECO:0000256" key="1">
    <source>
        <dbReference type="SAM" id="Phobius"/>
    </source>
</evidence>
<comment type="caution">
    <text evidence="2">The sequence shown here is derived from an EMBL/GenBank/DDBJ whole genome shotgun (WGS) entry which is preliminary data.</text>
</comment>
<feature type="transmembrane region" description="Helical" evidence="1">
    <location>
        <begin position="86"/>
        <end position="106"/>
    </location>
</feature>
<feature type="transmembrane region" description="Helical" evidence="1">
    <location>
        <begin position="161"/>
        <end position="179"/>
    </location>
</feature>
<dbReference type="EMBL" id="APLQ01000014">
    <property type="protein sequence ID" value="ENO14048.1"/>
    <property type="molecule type" value="Genomic_DNA"/>
</dbReference>
<protein>
    <recommendedName>
        <fullName evidence="4">Ferric oxidoreductase domain-containing protein</fullName>
    </recommendedName>
</protein>
<feature type="transmembrane region" description="Helical" evidence="1">
    <location>
        <begin position="45"/>
        <end position="66"/>
    </location>
</feature>
<feature type="transmembrane region" description="Helical" evidence="1">
    <location>
        <begin position="7"/>
        <end position="25"/>
    </location>
</feature>
<dbReference type="STRING" id="626887.J057_21680"/>
<dbReference type="OrthoDB" id="7066417at2"/>
<feature type="transmembrane region" description="Helical" evidence="1">
    <location>
        <begin position="126"/>
        <end position="149"/>
    </location>
</feature>
<reference evidence="2 3" key="1">
    <citation type="journal article" date="2013" name="Genome Announc.">
        <title>Genome Sequence of the Polycyclic Aromatic Hydrocarbon-Degrading Bacterium Strain Marinobacter nanhaiticus D15-8WT.</title>
        <authorList>
            <person name="Cui Z."/>
            <person name="Gao W."/>
            <person name="Li Q."/>
            <person name="Xu G."/>
            <person name="Zheng L."/>
        </authorList>
    </citation>
    <scope>NUCLEOTIDE SEQUENCE [LARGE SCALE GENOMIC DNA]</scope>
    <source>
        <strain evidence="2 3">D15-8W</strain>
    </source>
</reference>
<organism evidence="2 3">
    <name type="scientific">Marinobacter nanhaiticus D15-8W</name>
    <dbReference type="NCBI Taxonomy" id="626887"/>
    <lineage>
        <taxon>Bacteria</taxon>
        <taxon>Pseudomonadati</taxon>
        <taxon>Pseudomonadota</taxon>
        <taxon>Gammaproteobacteria</taxon>
        <taxon>Pseudomonadales</taxon>
        <taxon>Marinobacteraceae</taxon>
        <taxon>Marinobacter</taxon>
    </lineage>
</organism>
<dbReference type="AlphaFoldDB" id="N6WZ49"/>
<dbReference type="RefSeq" id="WP_004582268.1">
    <property type="nucleotide sequence ID" value="NZ_AP028878.1"/>
</dbReference>
<proteinExistence type="predicted"/>
<keyword evidence="1" id="KW-1133">Transmembrane helix</keyword>
<dbReference type="Proteomes" id="UP000013165">
    <property type="component" value="Unassembled WGS sequence"/>
</dbReference>
<keyword evidence="1" id="KW-0472">Membrane</keyword>
<sequence length="228" mass="25407">MERRKTAYLITALMFLVPLGLWLYTTGNPVFYFVEEAPPGQGLYVISKGIALVALSLFWFQCVAALTKTTPNISGFFRLSLRAHRLVGTTLLALIFIHVLLFFLAVTLRSGHLAFGVLIPQFDAGFYNFYVSLGAIALIVLAIAIVAGIMRTKYRNAVTTWLHRLWFVAFGLIFLHGVNIGTETRLGIMLYVYYFILVSVAFLAANNLFYGLRRKLAITRKAGVLGDG</sequence>
<evidence type="ECO:0000313" key="2">
    <source>
        <dbReference type="EMBL" id="ENO14048.1"/>
    </source>
</evidence>
<evidence type="ECO:0008006" key="4">
    <source>
        <dbReference type="Google" id="ProtNLM"/>
    </source>
</evidence>
<gene>
    <name evidence="2" type="ORF">J057_21680</name>
</gene>
<keyword evidence="3" id="KW-1185">Reference proteome</keyword>
<name>N6WZ49_9GAMM</name>
<keyword evidence="1" id="KW-0812">Transmembrane</keyword>
<dbReference type="PATRIC" id="fig|626887.3.peg.4340"/>
<evidence type="ECO:0000313" key="3">
    <source>
        <dbReference type="Proteomes" id="UP000013165"/>
    </source>
</evidence>